<dbReference type="Proteomes" id="UP000054516">
    <property type="component" value="Unassembled WGS sequence"/>
</dbReference>
<dbReference type="STRING" id="77044.A0A1W2TP06"/>
<keyword evidence="4 10" id="KW-0812">Transmembrane</keyword>
<evidence type="ECO:0000256" key="11">
    <source>
        <dbReference type="RuleBase" id="RU000488"/>
    </source>
</evidence>
<dbReference type="FunFam" id="1.50.40.10:FF:000152">
    <property type="entry name" value="Mitochondrial carrier domain-containing protein"/>
    <property type="match status" value="1"/>
</dbReference>
<dbReference type="EMBL" id="DF977447">
    <property type="protein sequence ID" value="GAP90123.1"/>
    <property type="molecule type" value="Genomic_DNA"/>
</dbReference>
<keyword evidence="3 11" id="KW-0813">Transport</keyword>
<dbReference type="OrthoDB" id="2019556at2759"/>
<reference evidence="13" key="1">
    <citation type="submission" date="2016-03" db="EMBL/GenBank/DDBJ databases">
        <title>Draft genome sequence of Rosellinia necatrix.</title>
        <authorList>
            <person name="Kanematsu S."/>
        </authorList>
    </citation>
    <scope>NUCLEOTIDE SEQUENCE [LARGE SCALE GENOMIC DNA]</scope>
    <source>
        <strain evidence="13">W97</strain>
    </source>
</reference>
<dbReference type="FunFam" id="1.50.40.10:FF:000119">
    <property type="entry name" value="Mitochondrial carrier domain-containing protein"/>
    <property type="match status" value="1"/>
</dbReference>
<feature type="repeat" description="Solcar" evidence="10">
    <location>
        <begin position="111"/>
        <end position="224"/>
    </location>
</feature>
<dbReference type="GO" id="GO:0015230">
    <property type="term" value="F:FAD transmembrane transporter activity"/>
    <property type="evidence" value="ECO:0007669"/>
    <property type="project" value="TreeGrafter"/>
</dbReference>
<protein>
    <submittedName>
        <fullName evidence="13">Putative peroxisomal membrane protein pmp47b</fullName>
    </submittedName>
</protein>
<evidence type="ECO:0000256" key="12">
    <source>
        <dbReference type="SAM" id="Phobius"/>
    </source>
</evidence>
<dbReference type="GO" id="GO:0015228">
    <property type="term" value="F:coenzyme A transmembrane transporter activity"/>
    <property type="evidence" value="ECO:0007669"/>
    <property type="project" value="TreeGrafter"/>
</dbReference>
<feature type="transmembrane region" description="Helical" evidence="12">
    <location>
        <begin position="65"/>
        <end position="88"/>
    </location>
</feature>
<comment type="subcellular location">
    <subcellularLocation>
        <location evidence="1">Peroxisome membrane</location>
        <topology evidence="1">Multi-pass membrane protein</topology>
    </subcellularLocation>
</comment>
<keyword evidence="7 12" id="KW-1133">Transmembrane helix</keyword>
<evidence type="ECO:0000313" key="13">
    <source>
        <dbReference type="EMBL" id="GAP90123.1"/>
    </source>
</evidence>
<dbReference type="AlphaFoldDB" id="A0A1W2TP06"/>
<dbReference type="GO" id="GO:0080122">
    <property type="term" value="F:AMP transmembrane transporter activity"/>
    <property type="evidence" value="ECO:0007669"/>
    <property type="project" value="TreeGrafter"/>
</dbReference>
<dbReference type="GO" id="GO:0005778">
    <property type="term" value="C:peroxisomal membrane"/>
    <property type="evidence" value="ECO:0007669"/>
    <property type="project" value="UniProtKB-SubCell"/>
</dbReference>
<keyword evidence="5" id="KW-0677">Repeat</keyword>
<dbReference type="Pfam" id="PF00153">
    <property type="entry name" value="Mito_carr"/>
    <property type="match status" value="3"/>
</dbReference>
<dbReference type="InterPro" id="IPR018108">
    <property type="entry name" value="MCP_transmembrane"/>
</dbReference>
<dbReference type="InterPro" id="IPR023395">
    <property type="entry name" value="MCP_dom_sf"/>
</dbReference>
<proteinExistence type="inferred from homology"/>
<keyword evidence="6" id="KW-0496">Mitochondrion</keyword>
<dbReference type="GO" id="GO:0044610">
    <property type="term" value="F:FMN transmembrane transporter activity"/>
    <property type="evidence" value="ECO:0007669"/>
    <property type="project" value="TreeGrafter"/>
</dbReference>
<name>A0A1W2TP06_ROSNE</name>
<dbReference type="InterPro" id="IPR052217">
    <property type="entry name" value="Mito/Peroxisomal_Carrier"/>
</dbReference>
<dbReference type="PANTHER" id="PTHR45939">
    <property type="entry name" value="PEROXISOMAL MEMBRANE PROTEIN PMP34-RELATED"/>
    <property type="match status" value="1"/>
</dbReference>
<evidence type="ECO:0000313" key="14">
    <source>
        <dbReference type="Proteomes" id="UP000054516"/>
    </source>
</evidence>
<comment type="similarity">
    <text evidence="2 11">Belongs to the mitochondrial carrier (TC 2.A.29) family.</text>
</comment>
<dbReference type="SUPFAM" id="SSF103506">
    <property type="entry name" value="Mitochondrial carrier"/>
    <property type="match status" value="1"/>
</dbReference>
<evidence type="ECO:0000256" key="2">
    <source>
        <dbReference type="ARBA" id="ARBA00006375"/>
    </source>
</evidence>
<dbReference type="Gene3D" id="1.50.40.10">
    <property type="entry name" value="Mitochondrial carrier domain"/>
    <property type="match status" value="1"/>
</dbReference>
<feature type="transmembrane region" description="Helical" evidence="12">
    <location>
        <begin position="237"/>
        <end position="257"/>
    </location>
</feature>
<feature type="transmembrane region" description="Helical" evidence="12">
    <location>
        <begin position="13"/>
        <end position="36"/>
    </location>
</feature>
<evidence type="ECO:0000256" key="1">
    <source>
        <dbReference type="ARBA" id="ARBA00004585"/>
    </source>
</evidence>
<gene>
    <name evidence="13" type="ORF">SAMD00023353_0203860</name>
</gene>
<evidence type="ECO:0000256" key="7">
    <source>
        <dbReference type="ARBA" id="ARBA00022989"/>
    </source>
</evidence>
<feature type="transmembrane region" description="Helical" evidence="12">
    <location>
        <begin position="117"/>
        <end position="137"/>
    </location>
</feature>
<evidence type="ECO:0000256" key="4">
    <source>
        <dbReference type="ARBA" id="ARBA00022692"/>
    </source>
</evidence>
<evidence type="ECO:0000256" key="9">
    <source>
        <dbReference type="ARBA" id="ARBA00023140"/>
    </source>
</evidence>
<feature type="repeat" description="Solcar" evidence="10">
    <location>
        <begin position="233"/>
        <end position="318"/>
    </location>
</feature>
<evidence type="ECO:0000256" key="3">
    <source>
        <dbReference type="ARBA" id="ARBA00022448"/>
    </source>
</evidence>
<dbReference type="PROSITE" id="PS50920">
    <property type="entry name" value="SOLCAR"/>
    <property type="match status" value="3"/>
</dbReference>
<evidence type="ECO:0000256" key="10">
    <source>
        <dbReference type="PROSITE-ProRule" id="PRU00282"/>
    </source>
</evidence>
<evidence type="ECO:0000256" key="5">
    <source>
        <dbReference type="ARBA" id="ARBA00022737"/>
    </source>
</evidence>
<feature type="transmembrane region" description="Helical" evidence="12">
    <location>
        <begin position="196"/>
        <end position="217"/>
    </location>
</feature>
<keyword evidence="14" id="KW-1185">Reference proteome</keyword>
<evidence type="ECO:0000256" key="8">
    <source>
        <dbReference type="ARBA" id="ARBA00023136"/>
    </source>
</evidence>
<keyword evidence="8 10" id="KW-0472">Membrane</keyword>
<keyword evidence="9" id="KW-0576">Peroxisome</keyword>
<feature type="repeat" description="Solcar" evidence="10">
    <location>
        <begin position="10"/>
        <end position="95"/>
    </location>
</feature>
<evidence type="ECO:0000256" key="6">
    <source>
        <dbReference type="ARBA" id="ARBA00022792"/>
    </source>
</evidence>
<organism evidence="13">
    <name type="scientific">Rosellinia necatrix</name>
    <name type="common">White root-rot fungus</name>
    <dbReference type="NCBI Taxonomy" id="77044"/>
    <lineage>
        <taxon>Eukaryota</taxon>
        <taxon>Fungi</taxon>
        <taxon>Dikarya</taxon>
        <taxon>Ascomycota</taxon>
        <taxon>Pezizomycotina</taxon>
        <taxon>Sordariomycetes</taxon>
        <taxon>Xylariomycetidae</taxon>
        <taxon>Xylariales</taxon>
        <taxon>Xylariaceae</taxon>
        <taxon>Rosellinia</taxon>
    </lineage>
</organism>
<keyword evidence="6" id="KW-0999">Mitochondrion inner membrane</keyword>
<accession>A0A1W2TP06</accession>
<sequence>MASKPAVPQNDNVAHALAGAGGGVLSMVLTYPLITLSTRAQVESKRAETDFLAAVRRIVAREGVAGLYAGLDSAVFGISVTNFVYYYWYEWTRAFFEKAAAAKPGRTSRKLTTVESMLAGALAGSATVILTNPIWVINTRMTTRRESLEASQELVVEGSGAKADASGGAGAGGRPPKAPTTIGTLLALLREEGPQALFRGVIPALVLVVNPILQYTLFEQMKNVLEARRRRNITPAMAFFLGALGKLFATSITYPYITVKSQMHVAGNGQKEGMSQAINRVIREEGYAGLYKGIGPKVTQSVLTAAFLFAFKDVLYEQTVKLRGTMARRAAIKA</sequence>
<dbReference type="GO" id="GO:0015217">
    <property type="term" value="F:ADP transmembrane transporter activity"/>
    <property type="evidence" value="ECO:0007669"/>
    <property type="project" value="TreeGrafter"/>
</dbReference>
<dbReference type="PANTHER" id="PTHR45939:SF5">
    <property type="entry name" value="PEROXISOMAL MEMBRANE PROTEIN PMP34"/>
    <property type="match status" value="1"/>
</dbReference>
<dbReference type="GO" id="GO:0005347">
    <property type="term" value="F:ATP transmembrane transporter activity"/>
    <property type="evidence" value="ECO:0007669"/>
    <property type="project" value="TreeGrafter"/>
</dbReference>
<dbReference type="GO" id="GO:0051724">
    <property type="term" value="F:NAD transmembrane transporter activity"/>
    <property type="evidence" value="ECO:0007669"/>
    <property type="project" value="TreeGrafter"/>
</dbReference>
<dbReference type="OMA" id="QFMMYEL"/>